<dbReference type="Pfam" id="PF01344">
    <property type="entry name" value="Kelch_1"/>
    <property type="match status" value="1"/>
</dbReference>
<reference evidence="9 10" key="1">
    <citation type="journal article" date="2013" name="PLoS Genet.">
        <title>Distinctive expansion of potential virulence genes in the genome of the oomycete fish pathogen Saprolegnia parasitica.</title>
        <authorList>
            <person name="Jiang R.H."/>
            <person name="de Bruijn I."/>
            <person name="Haas B.J."/>
            <person name="Belmonte R."/>
            <person name="Lobach L."/>
            <person name="Christie J."/>
            <person name="van den Ackerveken G."/>
            <person name="Bottin A."/>
            <person name="Bulone V."/>
            <person name="Diaz-Moreno S.M."/>
            <person name="Dumas B."/>
            <person name="Fan L."/>
            <person name="Gaulin E."/>
            <person name="Govers F."/>
            <person name="Grenville-Briggs L.J."/>
            <person name="Horner N.R."/>
            <person name="Levin J.Z."/>
            <person name="Mammella M."/>
            <person name="Meijer H.J."/>
            <person name="Morris P."/>
            <person name="Nusbaum C."/>
            <person name="Oome S."/>
            <person name="Phillips A.J."/>
            <person name="van Rooyen D."/>
            <person name="Rzeszutek E."/>
            <person name="Saraiva M."/>
            <person name="Secombes C.J."/>
            <person name="Seidl M.F."/>
            <person name="Snel B."/>
            <person name="Stassen J.H."/>
            <person name="Sykes S."/>
            <person name="Tripathy S."/>
            <person name="van den Berg H."/>
            <person name="Vega-Arreguin J.C."/>
            <person name="Wawra S."/>
            <person name="Young S.K."/>
            <person name="Zeng Q."/>
            <person name="Dieguez-Uribeondo J."/>
            <person name="Russ C."/>
            <person name="Tyler B.M."/>
            <person name="van West P."/>
        </authorList>
    </citation>
    <scope>NUCLEOTIDE SEQUENCE [LARGE SCALE GENOMIC DNA]</scope>
    <source>
        <strain evidence="9 10">CBS 223.65</strain>
    </source>
</reference>
<dbReference type="KEGG" id="spar:SPRG_06200"/>
<dbReference type="Proteomes" id="UP000030745">
    <property type="component" value="Unassembled WGS sequence"/>
</dbReference>
<dbReference type="SUPFAM" id="SSF53807">
    <property type="entry name" value="Helical backbone' metal receptor"/>
    <property type="match status" value="1"/>
</dbReference>
<dbReference type="HAMAP" id="MF_00027">
    <property type="entry name" value="CobB_CbiA"/>
    <property type="match status" value="1"/>
</dbReference>
<dbReference type="GO" id="GO:0042242">
    <property type="term" value="F:cobyrinic acid a,c-diamide synthase activity"/>
    <property type="evidence" value="ECO:0007669"/>
    <property type="project" value="InterPro"/>
</dbReference>
<gene>
    <name evidence="9" type="ORF">SPRG_06200</name>
</gene>
<dbReference type="Pfam" id="PF17653">
    <property type="entry name" value="DUF5522"/>
    <property type="match status" value="1"/>
</dbReference>
<dbReference type="AlphaFoldDB" id="A0A067CCE0"/>
<dbReference type="InterPro" id="IPR029062">
    <property type="entry name" value="Class_I_gatase-like"/>
</dbReference>
<dbReference type="PROSITE" id="PS51274">
    <property type="entry name" value="GATASE_COBBQ"/>
    <property type="match status" value="1"/>
</dbReference>
<keyword evidence="5" id="KW-0460">Magnesium</keyword>
<name>A0A067CCE0_SAPPC</name>
<protein>
    <submittedName>
        <fullName evidence="9">Uncharacterized protein</fullName>
    </submittedName>
</protein>
<evidence type="ECO:0000313" key="10">
    <source>
        <dbReference type="Proteomes" id="UP000030745"/>
    </source>
</evidence>
<dbReference type="Gene3D" id="3.40.50.1980">
    <property type="entry name" value="Nitrogenase molybdenum iron protein domain"/>
    <property type="match status" value="2"/>
</dbReference>
<dbReference type="Gene3D" id="3.40.50.300">
    <property type="entry name" value="P-loop containing nucleotide triphosphate hydrolases"/>
    <property type="match status" value="2"/>
</dbReference>
<evidence type="ECO:0000313" key="9">
    <source>
        <dbReference type="EMBL" id="KDO28153.1"/>
    </source>
</evidence>
<evidence type="ECO:0000256" key="4">
    <source>
        <dbReference type="ARBA" id="ARBA00022840"/>
    </source>
</evidence>
<dbReference type="CDD" id="cd05388">
    <property type="entry name" value="CobB_N"/>
    <property type="match status" value="1"/>
</dbReference>
<keyword evidence="4" id="KW-0067">ATP-binding</keyword>
<evidence type="ECO:0000256" key="1">
    <source>
        <dbReference type="ARBA" id="ARBA00001946"/>
    </source>
</evidence>
<sequence length="1249" mass="134427">MATPAIVVSGVSSGVGKTSLAIGLMAALTKRGLRVQPFKVGPDFLDPMHHTLACGVASVNLDGFMMGRDECLAAYHRACITTKADIAVIEGCMGLFDGTDEASDGGSSAEIAKWLQAPVVLVVDAWCMGRSAAAMVHGYCSFDRNVTFAGVVFNKIGGDAHAQWLRDALQSSPLTSSVRVLGCVPKDVSIVVPERHLGLHMPDNATHIHGLARLVEAHISVDALLASPPTIYLPVREPSTPPATERTPPPVRLGVARDEAFCFYYADNLRVLEAVGFNLVFFSPLHDKEVPTVHALYFGGGYPELHANALEANASMRASVHAFASSGKLVYAECGGLMYLSQKLFEKEKAFAMAGVLPLDVSMTPRMTMGYCVAEMSPALAALLQLPPTTRLACHQYHFSELTYKGEPAARLNANGAVVQLAGVDEPAYRCRMERPDAAFAPEGVVVGGTIASYCHLHFGSHRAFASALFATAQRRLPLVSFEPSATEIVGAIWDTRLPTDNDDETTRRAKKKALLCAVSEFCDAPAHYTNGVPRITKSLITATTSDAIEAQVQAFHAQGIRDLHVIDVALLATCRPGVVFTQDACDRCSAVDSAVAVALDAAQLPRDVAFPIKPRTVTDVLDGILAIARVLGEDARAQLLHARLTARLDAVAAHVRQLGRPRVLGLESVFPLVASGQWLPDMRRRAGGSEALADSTPGCPPRRLNWFDDILPSRPDVIVVACCGKSAPETVRDMERYLLSQDGFWNLPAMQTTPARLFAVDHGVLSRPGPSIILGIEILAALVHPTTSDKATLAGLEHVRVLQYTGPRFATGEAFVTHFESVLASTAEPFAEPAWRTLEATGPPALAAHAVVASRDTLYLVGGEDNASQRTSSVWQWTPSQSWQHLPCTTVYGEDDVPTARSNHAAALWHHLELLNLETRCWTHGSTTGVAPTPRGNPTLVVDAQRSTAIVFGGWNKVERFNDVHLLDLRTWAWREVQSGALAPYKRTDHAAVWADDRMFVIGGSTCDGPTNDVWVWCPTTEAWTELTCVGDCPAPRTSHAAVVCGRHILVTGGQSHTTAHGTSVFASSYALNIDSLVWTALPDLPLAVCRHGTAVLSDDVLYAYGGYDGSRVTGGLHELSVSATLLPSSPVTTAATKDVAVSPLVDDVVPPVVAWAPTTPLTLDDLMNDPSIADDLAEIDEMELDEQPSERYRLLHKYVDPASGYTVFTALFLKKRACCGYKCRHCPWGHKNVAKNKAASMNASLEW</sequence>
<dbReference type="InterPro" id="IPR040807">
    <property type="entry name" value="DUF5522"/>
</dbReference>
<dbReference type="PANTHER" id="PTHR43873">
    <property type="entry name" value="COBYRINATE A,C-DIAMIDE SYNTHASE"/>
    <property type="match status" value="1"/>
</dbReference>
<dbReference type="InterPro" id="IPR006652">
    <property type="entry name" value="Kelch_1"/>
</dbReference>
<dbReference type="EMBL" id="KK583212">
    <property type="protein sequence ID" value="KDO28153.1"/>
    <property type="molecule type" value="Genomic_DNA"/>
</dbReference>
<dbReference type="CDD" id="cd03130">
    <property type="entry name" value="GATase1_CobB"/>
    <property type="match status" value="1"/>
</dbReference>
<dbReference type="Pfam" id="PF07685">
    <property type="entry name" value="GATase_3"/>
    <property type="match status" value="1"/>
</dbReference>
<dbReference type="Gene3D" id="3.40.50.880">
    <property type="match status" value="1"/>
</dbReference>
<evidence type="ECO:0000259" key="7">
    <source>
        <dbReference type="Pfam" id="PF01656"/>
    </source>
</evidence>
<accession>A0A067CCE0</accession>
<dbReference type="InterPro" id="IPR011043">
    <property type="entry name" value="Gal_Oxase/kelch_b-propeller"/>
</dbReference>
<dbReference type="Gene3D" id="2.120.10.80">
    <property type="entry name" value="Kelch-type beta propeller"/>
    <property type="match status" value="2"/>
</dbReference>
<feature type="domain" description="CobQ/CobB/MinD/ParA nucleotide binding" evidence="7">
    <location>
        <begin position="6"/>
        <end position="193"/>
    </location>
</feature>
<dbReference type="Pfam" id="PF01656">
    <property type="entry name" value="CbiA"/>
    <property type="match status" value="1"/>
</dbReference>
<evidence type="ECO:0000256" key="2">
    <source>
        <dbReference type="ARBA" id="ARBA00022598"/>
    </source>
</evidence>
<dbReference type="PANTHER" id="PTHR43873:SF1">
    <property type="entry name" value="COBYRINATE A,C-DIAMIDE SYNTHASE"/>
    <property type="match status" value="1"/>
</dbReference>
<dbReference type="GO" id="GO:0005524">
    <property type="term" value="F:ATP binding"/>
    <property type="evidence" value="ECO:0007669"/>
    <property type="project" value="UniProtKB-KW"/>
</dbReference>
<evidence type="ECO:0000256" key="3">
    <source>
        <dbReference type="ARBA" id="ARBA00022741"/>
    </source>
</evidence>
<dbReference type="NCBIfam" id="TIGR00379">
    <property type="entry name" value="cobB"/>
    <property type="match status" value="1"/>
</dbReference>
<dbReference type="SUPFAM" id="SSF50965">
    <property type="entry name" value="Galactose oxidase, central domain"/>
    <property type="match status" value="1"/>
</dbReference>
<dbReference type="OrthoDB" id="549173at2759"/>
<dbReference type="OMA" id="WTHGSTT"/>
<evidence type="ECO:0000256" key="5">
    <source>
        <dbReference type="ARBA" id="ARBA00022842"/>
    </source>
</evidence>
<dbReference type="SUPFAM" id="SSF52540">
    <property type="entry name" value="P-loop containing nucleoside triphosphate hydrolases"/>
    <property type="match status" value="1"/>
</dbReference>
<keyword evidence="3" id="KW-0547">Nucleotide-binding</keyword>
<keyword evidence="2" id="KW-0436">Ligase</keyword>
<dbReference type="InterPro" id="IPR027417">
    <property type="entry name" value="P-loop_NTPase"/>
</dbReference>
<dbReference type="InterPro" id="IPR015915">
    <property type="entry name" value="Kelch-typ_b-propeller"/>
</dbReference>
<comment type="cofactor">
    <cofactor evidence="1">
        <name>Mg(2+)</name>
        <dbReference type="ChEBI" id="CHEBI:18420"/>
    </cofactor>
</comment>
<dbReference type="RefSeq" id="XP_012200980.1">
    <property type="nucleotide sequence ID" value="XM_012345590.1"/>
</dbReference>
<dbReference type="SUPFAM" id="SSF52317">
    <property type="entry name" value="Class I glutamine amidotransferase-like"/>
    <property type="match status" value="1"/>
</dbReference>
<dbReference type="InterPro" id="IPR011698">
    <property type="entry name" value="GATase_3"/>
</dbReference>
<evidence type="ECO:0000259" key="8">
    <source>
        <dbReference type="Pfam" id="PF07685"/>
    </source>
</evidence>
<keyword evidence="10" id="KW-1185">Reference proteome</keyword>
<dbReference type="InterPro" id="IPR002586">
    <property type="entry name" value="CobQ/CobB/MinD/ParA_Nub-bd_dom"/>
</dbReference>
<keyword evidence="6" id="KW-0315">Glutamine amidotransferase</keyword>
<dbReference type="NCBIfam" id="NF002204">
    <property type="entry name" value="PRK01077.1"/>
    <property type="match status" value="1"/>
</dbReference>
<organism evidence="9 10">
    <name type="scientific">Saprolegnia parasitica (strain CBS 223.65)</name>
    <dbReference type="NCBI Taxonomy" id="695850"/>
    <lineage>
        <taxon>Eukaryota</taxon>
        <taxon>Sar</taxon>
        <taxon>Stramenopiles</taxon>
        <taxon>Oomycota</taxon>
        <taxon>Saprolegniomycetes</taxon>
        <taxon>Saprolegniales</taxon>
        <taxon>Saprolegniaceae</taxon>
        <taxon>Saprolegnia</taxon>
    </lineage>
</organism>
<dbReference type="InterPro" id="IPR004484">
    <property type="entry name" value="CbiA/CobB_synth"/>
</dbReference>
<feature type="domain" description="CobB/CobQ-like glutamine amidotransferase" evidence="8">
    <location>
        <begin position="253"/>
        <end position="463"/>
    </location>
</feature>
<dbReference type="SMART" id="SM00612">
    <property type="entry name" value="Kelch"/>
    <property type="match status" value="4"/>
</dbReference>
<dbReference type="Pfam" id="PF24681">
    <property type="entry name" value="Kelch_KLHDC2_KLHL20_DRC7"/>
    <property type="match status" value="1"/>
</dbReference>
<proteinExistence type="inferred from homology"/>
<dbReference type="GeneID" id="24128559"/>
<evidence type="ECO:0000256" key="6">
    <source>
        <dbReference type="ARBA" id="ARBA00022962"/>
    </source>
</evidence>
<dbReference type="STRING" id="695850.A0A067CCE0"/>
<dbReference type="VEuPathDB" id="FungiDB:SPRG_06200"/>